<accession>A0A941GQY5</accession>
<dbReference type="EMBL" id="JADQBC010000083">
    <property type="protein sequence ID" value="MBR8828714.1"/>
    <property type="molecule type" value="Genomic_DNA"/>
</dbReference>
<proteinExistence type="predicted"/>
<dbReference type="InterPro" id="IPR038573">
    <property type="entry name" value="BrnT_sf"/>
</dbReference>
<reference evidence="1" key="1">
    <citation type="submission" date="2021-02" db="EMBL/GenBank/DDBJ databases">
        <title>Metagenome analyses of Stigonema ocellatum DSM 106950, Chlorogloea purpurea SAG 13.99 and Gomphosphaeria aponina DSM 107014.</title>
        <authorList>
            <person name="Marter P."/>
            <person name="Huang S."/>
        </authorList>
    </citation>
    <scope>NUCLEOTIDE SEQUENCE</scope>
    <source>
        <strain evidence="1">JP213</strain>
    </source>
</reference>
<comment type="caution">
    <text evidence="1">The sequence shown here is derived from an EMBL/GenBank/DDBJ whole genome shotgun (WGS) entry which is preliminary data.</text>
</comment>
<dbReference type="InterPro" id="IPR007460">
    <property type="entry name" value="BrnT_toxin"/>
</dbReference>
<name>A0A941GQY5_9CHRO</name>
<sequence>MKFEWDDNKNLSNIEKHGISFEEAKSIFFDSIAIVDEDKRFKYGETRFVIIGKIYLDIINRNIIGTVIYTKRGDKTRIISARKASRKERKLYE</sequence>
<dbReference type="AlphaFoldDB" id="A0A941GQY5"/>
<organism evidence="1 2">
    <name type="scientific">Gomphosphaeria aponina SAG 52.96 = DSM 107014</name>
    <dbReference type="NCBI Taxonomy" id="1521640"/>
    <lineage>
        <taxon>Bacteria</taxon>
        <taxon>Bacillati</taxon>
        <taxon>Cyanobacteriota</taxon>
        <taxon>Cyanophyceae</taxon>
        <taxon>Oscillatoriophycideae</taxon>
        <taxon>Chroococcales</taxon>
        <taxon>Gomphosphaeriaceae</taxon>
        <taxon>Gomphosphaeria</taxon>
    </lineage>
</organism>
<dbReference type="Gene3D" id="3.10.450.530">
    <property type="entry name" value="Ribonuclease toxin, BrnT, of type II toxin-antitoxin system"/>
    <property type="match status" value="1"/>
</dbReference>
<gene>
    <name evidence="1" type="ORF">DSM107014_12575</name>
</gene>
<protein>
    <submittedName>
        <fullName evidence="1">BrnT family toxin</fullName>
    </submittedName>
</protein>
<dbReference type="Pfam" id="PF04365">
    <property type="entry name" value="BrnT_toxin"/>
    <property type="match status" value="1"/>
</dbReference>
<evidence type="ECO:0000313" key="2">
    <source>
        <dbReference type="Proteomes" id="UP000767446"/>
    </source>
</evidence>
<evidence type="ECO:0000313" key="1">
    <source>
        <dbReference type="EMBL" id="MBR8828714.1"/>
    </source>
</evidence>
<dbReference type="Proteomes" id="UP000767446">
    <property type="component" value="Unassembled WGS sequence"/>
</dbReference>